<evidence type="ECO:0000313" key="5">
    <source>
        <dbReference type="EMBL" id="CAF4040340.1"/>
    </source>
</evidence>
<dbReference type="EMBL" id="CAJNOT010002881">
    <property type="protein sequence ID" value="CAF1349688.1"/>
    <property type="molecule type" value="Genomic_DNA"/>
</dbReference>
<dbReference type="Proteomes" id="UP000663870">
    <property type="component" value="Unassembled WGS sequence"/>
</dbReference>
<reference evidence="2" key="1">
    <citation type="submission" date="2021-02" db="EMBL/GenBank/DDBJ databases">
        <authorList>
            <person name="Nowell W R."/>
        </authorList>
    </citation>
    <scope>NUCLEOTIDE SEQUENCE</scope>
</reference>
<dbReference type="AlphaFoldDB" id="A0A815FCN9"/>
<dbReference type="Proteomes" id="UP000663836">
    <property type="component" value="Unassembled WGS sequence"/>
</dbReference>
<organism evidence="2 6">
    <name type="scientific">Rotaria sordida</name>
    <dbReference type="NCBI Taxonomy" id="392033"/>
    <lineage>
        <taxon>Eukaryota</taxon>
        <taxon>Metazoa</taxon>
        <taxon>Spiralia</taxon>
        <taxon>Gnathifera</taxon>
        <taxon>Rotifera</taxon>
        <taxon>Eurotatoria</taxon>
        <taxon>Bdelloidea</taxon>
        <taxon>Philodinida</taxon>
        <taxon>Philodinidae</taxon>
        <taxon>Rotaria</taxon>
    </lineage>
</organism>
<gene>
    <name evidence="5" type="ORF">JBS370_LOCUS28466</name>
    <name evidence="4" type="ORF">JXQ802_LOCUS46742</name>
    <name evidence="2" type="ORF">PYM288_LOCUS30949</name>
    <name evidence="3" type="ORF">ZHD862_LOCUS30492</name>
</gene>
<dbReference type="EMBL" id="CAJNOH010003056">
    <property type="protein sequence ID" value="CAF1321783.1"/>
    <property type="molecule type" value="Genomic_DNA"/>
</dbReference>
<comment type="caution">
    <text evidence="2">The sequence shown here is derived from an EMBL/GenBank/DDBJ whole genome shotgun (WGS) entry which is preliminary data.</text>
</comment>
<dbReference type="EMBL" id="CAJOBD010005721">
    <property type="protein sequence ID" value="CAF4040340.1"/>
    <property type="molecule type" value="Genomic_DNA"/>
</dbReference>
<evidence type="ECO:0000313" key="7">
    <source>
        <dbReference type="Proteomes" id="UP000663870"/>
    </source>
</evidence>
<feature type="coiled-coil region" evidence="1">
    <location>
        <begin position="305"/>
        <end position="336"/>
    </location>
</feature>
<evidence type="ECO:0000313" key="3">
    <source>
        <dbReference type="EMBL" id="CAF1349688.1"/>
    </source>
</evidence>
<proteinExistence type="predicted"/>
<accession>A0A815FCN9</accession>
<sequence length="379" mass="44827">MRTKKVSDNHPIQLPCTLPSVQFKNLSVSQQSPMKKTSNLLDMTTSTDPTLLLTDYLTISNIKFKEMLLASTSDDISKDALNELLNKEDIFLYIRQLTQLVKKVNYSKLQHEQWSYYYHLGNTEGIWNGRVSKNMADANSMCQTYGRSKMLIQQRQQKYKQQFEQNQNDINEHMKQVPALIDMTQILNIINNLIHKDQYHLRIELERRKTMLQFDAKEHQLVHNFYQLKPRKTTIHSAKIIWKAIHDEQAIRFEMAMFNKWLPFLILPTSYTLQDLQLPNINHIFTQLVFRTRQISTYDLGVQTLAKAEEIVQTYAQKAIQEKNNLLQTRSNHKNRSFFDKIMTTIVDRENNMIQRAQYDIQQKLLVTFNQKQSPLMNH</sequence>
<evidence type="ECO:0000313" key="2">
    <source>
        <dbReference type="EMBL" id="CAF1321783.1"/>
    </source>
</evidence>
<evidence type="ECO:0000256" key="1">
    <source>
        <dbReference type="SAM" id="Coils"/>
    </source>
</evidence>
<name>A0A815FCN9_9BILA</name>
<dbReference type="Proteomes" id="UP000663854">
    <property type="component" value="Unassembled WGS sequence"/>
</dbReference>
<evidence type="ECO:0000313" key="4">
    <source>
        <dbReference type="EMBL" id="CAF1586196.1"/>
    </source>
</evidence>
<keyword evidence="1" id="KW-0175">Coiled coil</keyword>
<evidence type="ECO:0000313" key="6">
    <source>
        <dbReference type="Proteomes" id="UP000663854"/>
    </source>
</evidence>
<protein>
    <submittedName>
        <fullName evidence="2">Uncharacterized protein</fullName>
    </submittedName>
</protein>
<keyword evidence="7" id="KW-1185">Reference proteome</keyword>
<dbReference type="EMBL" id="CAJNOL010004342">
    <property type="protein sequence ID" value="CAF1586196.1"/>
    <property type="molecule type" value="Genomic_DNA"/>
</dbReference>
<dbReference type="Proteomes" id="UP000663864">
    <property type="component" value="Unassembled WGS sequence"/>
</dbReference>